<keyword evidence="2" id="KW-1185">Reference proteome</keyword>
<evidence type="ECO:0000313" key="1">
    <source>
        <dbReference type="EMBL" id="MFC5471373.1"/>
    </source>
</evidence>
<protein>
    <submittedName>
        <fullName evidence="1">YdeI family protein</fullName>
    </submittedName>
</protein>
<proteinExistence type="predicted"/>
<name>A0ABW0LZR3_9BACL</name>
<dbReference type="EMBL" id="JBHSMH010000097">
    <property type="protein sequence ID" value="MFC5471373.1"/>
    <property type="molecule type" value="Genomic_DNA"/>
</dbReference>
<comment type="caution">
    <text evidence="1">The sequence shown here is derived from an EMBL/GenBank/DDBJ whole genome shotgun (WGS) entry which is preliminary data.</text>
</comment>
<organism evidence="1 2">
    <name type="scientific">Cohnella suwonensis</name>
    <dbReference type="NCBI Taxonomy" id="696072"/>
    <lineage>
        <taxon>Bacteria</taxon>
        <taxon>Bacillati</taxon>
        <taxon>Bacillota</taxon>
        <taxon>Bacilli</taxon>
        <taxon>Bacillales</taxon>
        <taxon>Paenibacillaceae</taxon>
        <taxon>Cohnella</taxon>
    </lineage>
</organism>
<dbReference type="Proteomes" id="UP001596105">
    <property type="component" value="Unassembled WGS sequence"/>
</dbReference>
<sequence>MGKKSNELPIRFFGELTALENWLKEHHDDSPGIRLRIAKKDSKLVSVTYGEALECALCYGWVDSLKETYDDETWLQRFTPRGPRSIWSKVNKDKAESLIATGRMKPSGIKAIETAQRNGLWDKAYESQSVASIPDDLAAELELNAVAKAFYESLDKQNQYAIKFRIHQAKKPETRERRIRQYVEMLAKGERIYPESKS</sequence>
<accession>A0ABW0LZR3</accession>
<reference evidence="2" key="1">
    <citation type="journal article" date="2019" name="Int. J. Syst. Evol. Microbiol.">
        <title>The Global Catalogue of Microorganisms (GCM) 10K type strain sequencing project: providing services to taxonomists for standard genome sequencing and annotation.</title>
        <authorList>
            <consortium name="The Broad Institute Genomics Platform"/>
            <consortium name="The Broad Institute Genome Sequencing Center for Infectious Disease"/>
            <person name="Wu L."/>
            <person name="Ma J."/>
        </authorList>
    </citation>
    <scope>NUCLEOTIDE SEQUENCE [LARGE SCALE GENOMIC DNA]</scope>
    <source>
        <strain evidence="2">CCUG 57113</strain>
    </source>
</reference>
<gene>
    <name evidence="1" type="ORF">ACFPPD_22040</name>
</gene>
<dbReference type="RefSeq" id="WP_209744572.1">
    <property type="nucleotide sequence ID" value="NZ_JBHSMH010000097.1"/>
</dbReference>
<dbReference type="Pfam" id="PF13376">
    <property type="entry name" value="OmdA"/>
    <property type="match status" value="1"/>
</dbReference>
<evidence type="ECO:0000313" key="2">
    <source>
        <dbReference type="Proteomes" id="UP001596105"/>
    </source>
</evidence>